<dbReference type="AlphaFoldDB" id="A0A914X5X0"/>
<evidence type="ECO:0000313" key="3">
    <source>
        <dbReference type="WBParaSite" id="PSAMB.scaffold654size44507.g7665.t1"/>
    </source>
</evidence>
<dbReference type="WBParaSite" id="PSAMB.scaffold654size44507.g7665.t1">
    <property type="protein sequence ID" value="PSAMB.scaffold654size44507.g7665.t1"/>
    <property type="gene ID" value="PSAMB.scaffold654size44507.g7665"/>
</dbReference>
<protein>
    <submittedName>
        <fullName evidence="3">Uncharacterized protein</fullName>
    </submittedName>
</protein>
<accession>A0A914X5X0</accession>
<feature type="region of interest" description="Disordered" evidence="1">
    <location>
        <begin position="33"/>
        <end position="56"/>
    </location>
</feature>
<reference evidence="3" key="1">
    <citation type="submission" date="2022-11" db="UniProtKB">
        <authorList>
            <consortium name="WormBaseParasite"/>
        </authorList>
    </citation>
    <scope>IDENTIFICATION</scope>
</reference>
<proteinExistence type="predicted"/>
<keyword evidence="2" id="KW-1185">Reference proteome</keyword>
<name>A0A914X5X0_9BILA</name>
<sequence length="56" mass="5945">MQRAGIPLKLAKSVVSYSRAGISTIDSKDKPKSIVLDKGSARSSPDTGAEKKNKID</sequence>
<dbReference type="Proteomes" id="UP000887566">
    <property type="component" value="Unplaced"/>
</dbReference>
<organism evidence="2 3">
    <name type="scientific">Plectus sambesii</name>
    <dbReference type="NCBI Taxonomy" id="2011161"/>
    <lineage>
        <taxon>Eukaryota</taxon>
        <taxon>Metazoa</taxon>
        <taxon>Ecdysozoa</taxon>
        <taxon>Nematoda</taxon>
        <taxon>Chromadorea</taxon>
        <taxon>Plectida</taxon>
        <taxon>Plectina</taxon>
        <taxon>Plectoidea</taxon>
        <taxon>Plectidae</taxon>
        <taxon>Plectus</taxon>
    </lineage>
</organism>
<evidence type="ECO:0000313" key="2">
    <source>
        <dbReference type="Proteomes" id="UP000887566"/>
    </source>
</evidence>
<evidence type="ECO:0000256" key="1">
    <source>
        <dbReference type="SAM" id="MobiDB-lite"/>
    </source>
</evidence>